<dbReference type="InterPro" id="IPR003591">
    <property type="entry name" value="Leu-rich_rpt_typical-subtyp"/>
</dbReference>
<dbReference type="SMART" id="SM00364">
    <property type="entry name" value="LRR_BAC"/>
    <property type="match status" value="3"/>
</dbReference>
<dbReference type="InterPro" id="IPR019487">
    <property type="entry name" value="RAM_signalling_pathway_SOG2"/>
</dbReference>
<dbReference type="AlphaFoldDB" id="A0A0W4ZWH6"/>
<name>A0A0W4ZWH6_PNEJ7</name>
<dbReference type="InterPro" id="IPR001611">
    <property type="entry name" value="Leu-rich_rpt"/>
</dbReference>
<dbReference type="PANTHER" id="PTHR24366">
    <property type="entry name" value="IG(IMMUNOGLOBULIN) AND LRR(LEUCINE RICH REPEAT) DOMAINS"/>
    <property type="match status" value="1"/>
</dbReference>
<dbReference type="OrthoDB" id="1394818at2759"/>
<dbReference type="InterPro" id="IPR032675">
    <property type="entry name" value="LRR_dom_sf"/>
</dbReference>
<dbReference type="RefSeq" id="XP_018231383.1">
    <property type="nucleotide sequence ID" value="XM_018372443.1"/>
</dbReference>
<accession>A0A0W4ZWH6</accession>
<dbReference type="Pfam" id="PF10428">
    <property type="entry name" value="SOG2"/>
    <property type="match status" value="2"/>
</dbReference>
<evidence type="ECO:0000313" key="4">
    <source>
        <dbReference type="EMBL" id="KTW32691.1"/>
    </source>
</evidence>
<evidence type="ECO:0000313" key="5">
    <source>
        <dbReference type="Proteomes" id="UP000053447"/>
    </source>
</evidence>
<protein>
    <recommendedName>
        <fullName evidence="6">RAM signaling network component</fullName>
    </recommendedName>
</protein>
<evidence type="ECO:0000256" key="2">
    <source>
        <dbReference type="ARBA" id="ARBA00022737"/>
    </source>
</evidence>
<sequence>MEENTDLEILKKLICETQNSSKDDTTFNFSHKKIKTIPKEIINIIKDKAFRNLYFCFIKKILIIFRIALGHNQLSFFPNEIKKLSRLRYLNIRANIFKEFPSVLNIQLCDLPSLEILDISRNKIRHLPYDFGNLMSLKVLSISRNRLKILPQYISKMDNLKILKIDHNPIIFPPKEIIYFEGEEKDMLPWLNNVKSFLSTHKNDFIQNIEEQYLISESEKDDSNNITCQEKKALNMSSEIQHNILTNKTTLISPSLLEKDLSKSTKNDQNKRDNVSFSFLTLPAKISLNNSENKNDQKSIDKIGDQMNNHYKKISHTSKITNNLKNANTNFKFPKNGIQKNPDIYFKCFSTIPETKRIFLKSIKVIETSRGILFSLSQVYQGIRQYVIFCTDPSIKGTINLFLYTANIHIEALANALEEHETKNPNSEPSDVISACCACIEAFKQVIGIFHKHIKKITMKADIRYTRTLLLLLYGAAVEIQNSWILLASALPLKSFNANTFSCKNYSSSDSTLPHHSTLKSLSNISVANSTISTINTSNINPKPVTMLSNLSQTELPNTQTSSIITQYLELTDLSKTDTDEHLFEKILAATTITLSVLTLLENEITQNTTITSKERYSTTSINSKINVKLRELITMSINAKGAAQKLKNQLKSIKENNISNYKRKFWEDTNAFVKSIIAIAALAKLVSTEFPFSKSILSGLSTVTRSTKELTILLSISSFRFIAEPQTAAIRSKTFSPIPQSSTSISTNSTTPSTELETSTQTPRLSPSYLSSITPNIISNPESIDKINLSIAHTLKSV</sequence>
<feature type="region of interest" description="Disordered" evidence="3">
    <location>
        <begin position="737"/>
        <end position="769"/>
    </location>
</feature>
<organism evidence="4 5">
    <name type="scientific">Pneumocystis jirovecii (strain RU7)</name>
    <name type="common">Human pneumocystis pneumonia agent</name>
    <dbReference type="NCBI Taxonomy" id="1408657"/>
    <lineage>
        <taxon>Eukaryota</taxon>
        <taxon>Fungi</taxon>
        <taxon>Dikarya</taxon>
        <taxon>Ascomycota</taxon>
        <taxon>Taphrinomycotina</taxon>
        <taxon>Pneumocystomycetes</taxon>
        <taxon>Pneumocystaceae</taxon>
        <taxon>Pneumocystis</taxon>
    </lineage>
</organism>
<dbReference type="EMBL" id="LFWA01000001">
    <property type="protein sequence ID" value="KTW32691.1"/>
    <property type="molecule type" value="Genomic_DNA"/>
</dbReference>
<dbReference type="STRING" id="1408657.A0A0W4ZWH6"/>
<evidence type="ECO:0000256" key="1">
    <source>
        <dbReference type="ARBA" id="ARBA00022614"/>
    </source>
</evidence>
<dbReference type="SUPFAM" id="SSF52058">
    <property type="entry name" value="L domain-like"/>
    <property type="match status" value="1"/>
</dbReference>
<dbReference type="eggNOG" id="KOG0619">
    <property type="taxonomic scope" value="Eukaryota"/>
</dbReference>
<dbReference type="VEuPathDB" id="FungiDB:T551_00176"/>
<feature type="compositionally biased region" description="Low complexity" evidence="3">
    <location>
        <begin position="737"/>
        <end position="764"/>
    </location>
</feature>
<keyword evidence="5" id="KW-1185">Reference proteome</keyword>
<evidence type="ECO:0000256" key="3">
    <source>
        <dbReference type="SAM" id="MobiDB-lite"/>
    </source>
</evidence>
<reference evidence="5" key="1">
    <citation type="journal article" date="2016" name="Nat. Commun.">
        <title>Genome analysis of three Pneumocystis species reveals adaptation mechanisms to life exclusively in mammalian hosts.</title>
        <authorList>
            <person name="Ma L."/>
            <person name="Chen Z."/>
            <person name="Huang D.W."/>
            <person name="Kutty G."/>
            <person name="Ishihara M."/>
            <person name="Wang H."/>
            <person name="Abouelleil A."/>
            <person name="Bishop L."/>
            <person name="Davey E."/>
            <person name="Deng R."/>
            <person name="Deng X."/>
            <person name="Fan L."/>
            <person name="Fantoni G."/>
            <person name="Fitzgerald M."/>
            <person name="Gogineni E."/>
            <person name="Goldberg J.M."/>
            <person name="Handley G."/>
            <person name="Hu X."/>
            <person name="Huber C."/>
            <person name="Jiao X."/>
            <person name="Jones K."/>
            <person name="Levin J.Z."/>
            <person name="Liu Y."/>
            <person name="Macdonald P."/>
            <person name="Melnikov A."/>
            <person name="Raley C."/>
            <person name="Sassi M."/>
            <person name="Sherman B.T."/>
            <person name="Song X."/>
            <person name="Sykes S."/>
            <person name="Tran B."/>
            <person name="Walsh L."/>
            <person name="Xia Y."/>
            <person name="Yang J."/>
            <person name="Young S."/>
            <person name="Zeng Q."/>
            <person name="Zheng X."/>
            <person name="Stephens R."/>
            <person name="Nusbaum C."/>
            <person name="Birren B.W."/>
            <person name="Azadi P."/>
            <person name="Lempicki R.A."/>
            <person name="Cuomo C.A."/>
            <person name="Kovacs J.A."/>
        </authorList>
    </citation>
    <scope>NUCLEOTIDE SEQUENCE [LARGE SCALE GENOMIC DNA]</scope>
    <source>
        <strain evidence="5">RU7</strain>
    </source>
</reference>
<comment type="caution">
    <text evidence="4">The sequence shown here is derived from an EMBL/GenBank/DDBJ whole genome shotgun (WGS) entry which is preliminary data.</text>
</comment>
<keyword evidence="2" id="KW-0677">Repeat</keyword>
<dbReference type="PANTHER" id="PTHR24366:SF96">
    <property type="entry name" value="LEUCINE RICH REPEAT CONTAINING 53"/>
    <property type="match status" value="1"/>
</dbReference>
<dbReference type="Pfam" id="PF13855">
    <property type="entry name" value="LRR_8"/>
    <property type="match status" value="1"/>
</dbReference>
<dbReference type="SMART" id="SM00369">
    <property type="entry name" value="LRR_TYP"/>
    <property type="match status" value="2"/>
</dbReference>
<dbReference type="PROSITE" id="PS51450">
    <property type="entry name" value="LRR"/>
    <property type="match status" value="1"/>
</dbReference>
<dbReference type="Gene3D" id="3.80.10.10">
    <property type="entry name" value="Ribonuclease Inhibitor"/>
    <property type="match status" value="1"/>
</dbReference>
<dbReference type="GeneID" id="28938698"/>
<evidence type="ECO:0008006" key="6">
    <source>
        <dbReference type="Google" id="ProtNLM"/>
    </source>
</evidence>
<dbReference type="Proteomes" id="UP000053447">
    <property type="component" value="Unassembled WGS sequence"/>
</dbReference>
<keyword evidence="1" id="KW-0433">Leucine-rich repeat</keyword>
<proteinExistence type="predicted"/>
<gene>
    <name evidence="4" type="ORF">T551_00176</name>
</gene>